<evidence type="ECO:0008006" key="4">
    <source>
        <dbReference type="Google" id="ProtNLM"/>
    </source>
</evidence>
<dbReference type="SUPFAM" id="SSF143120">
    <property type="entry name" value="YefM-like"/>
    <property type="match status" value="1"/>
</dbReference>
<proteinExistence type="inferred from homology"/>
<dbReference type="NCBIfam" id="TIGR01552">
    <property type="entry name" value="phd_fam"/>
    <property type="match status" value="1"/>
</dbReference>
<dbReference type="AlphaFoldDB" id="A0A1F6CJK0"/>
<dbReference type="Proteomes" id="UP000178815">
    <property type="component" value="Unassembled WGS sequence"/>
</dbReference>
<evidence type="ECO:0000256" key="1">
    <source>
        <dbReference type="ARBA" id="ARBA00009981"/>
    </source>
</evidence>
<evidence type="ECO:0000313" key="3">
    <source>
        <dbReference type="Proteomes" id="UP000178815"/>
    </source>
</evidence>
<protein>
    <recommendedName>
        <fullName evidence="4">Antitoxin</fullName>
    </recommendedName>
</protein>
<accession>A0A1F6CJK0</accession>
<organism evidence="2 3">
    <name type="scientific">Candidatus Kaiserbacteria bacterium RIFCSPHIGHO2_01_FULL_53_31</name>
    <dbReference type="NCBI Taxonomy" id="1798481"/>
    <lineage>
        <taxon>Bacteria</taxon>
        <taxon>Candidatus Kaiseribacteriota</taxon>
    </lineage>
</organism>
<dbReference type="InterPro" id="IPR036165">
    <property type="entry name" value="YefM-like_sf"/>
</dbReference>
<name>A0A1F6CJK0_9BACT</name>
<reference evidence="2 3" key="1">
    <citation type="journal article" date="2016" name="Nat. Commun.">
        <title>Thousands of microbial genomes shed light on interconnected biogeochemical processes in an aquifer system.</title>
        <authorList>
            <person name="Anantharaman K."/>
            <person name="Brown C.T."/>
            <person name="Hug L.A."/>
            <person name="Sharon I."/>
            <person name="Castelle C.J."/>
            <person name="Probst A.J."/>
            <person name="Thomas B.C."/>
            <person name="Singh A."/>
            <person name="Wilkins M.J."/>
            <person name="Karaoz U."/>
            <person name="Brodie E.L."/>
            <person name="Williams K.H."/>
            <person name="Hubbard S.S."/>
            <person name="Banfield J.F."/>
        </authorList>
    </citation>
    <scope>NUCLEOTIDE SEQUENCE [LARGE SCALE GENOMIC DNA]</scope>
</reference>
<evidence type="ECO:0000313" key="2">
    <source>
        <dbReference type="EMBL" id="OGG49160.1"/>
    </source>
</evidence>
<dbReference type="EMBL" id="MFKU01000004">
    <property type="protein sequence ID" value="OGG49160.1"/>
    <property type="molecule type" value="Genomic_DNA"/>
</dbReference>
<sequence>MINIIGLKDLRENTEQYISRVKRGKSFVVVRRSKPIFRVSPVDEWGDEGMWETVVDFTKINKGGVSTADAIASLKRLNAQDR</sequence>
<comment type="caution">
    <text evidence="2">The sequence shown here is derived from an EMBL/GenBank/DDBJ whole genome shotgun (WGS) entry which is preliminary data.</text>
</comment>
<comment type="similarity">
    <text evidence="1">Belongs to the phD/YefM antitoxin family.</text>
</comment>
<gene>
    <name evidence="2" type="ORF">A2678_00845</name>
</gene>
<dbReference type="STRING" id="1798481.A2678_00845"/>